<feature type="region of interest" description="Disordered" evidence="2">
    <location>
        <begin position="1"/>
        <end position="141"/>
    </location>
</feature>
<dbReference type="Ensembl" id="ENSSPUT00000025216.1">
    <property type="protein sequence ID" value="ENSSPUP00000023634.1"/>
    <property type="gene ID" value="ENSSPUG00000018128.1"/>
</dbReference>
<dbReference type="GO" id="GO:0032481">
    <property type="term" value="P:positive regulation of type I interferon production"/>
    <property type="evidence" value="ECO:0007669"/>
    <property type="project" value="Ensembl"/>
</dbReference>
<feature type="domain" description="Mab-21-like HhH/H2TH-like" evidence="4">
    <location>
        <begin position="394"/>
        <end position="498"/>
    </location>
</feature>
<dbReference type="Pfam" id="PF20266">
    <property type="entry name" value="Mab-21_C"/>
    <property type="match status" value="1"/>
</dbReference>
<dbReference type="InterPro" id="IPR024810">
    <property type="entry name" value="MAB21L/cGLR"/>
</dbReference>
<dbReference type="GO" id="GO:2000042">
    <property type="term" value="P:negative regulation of double-strand break repair via homologous recombination"/>
    <property type="evidence" value="ECO:0007669"/>
    <property type="project" value="Ensembl"/>
</dbReference>
<dbReference type="GO" id="GO:0031491">
    <property type="term" value="F:nucleosome binding"/>
    <property type="evidence" value="ECO:0007669"/>
    <property type="project" value="Ensembl"/>
</dbReference>
<evidence type="ECO:0000313" key="6">
    <source>
        <dbReference type="Proteomes" id="UP000694392"/>
    </source>
</evidence>
<dbReference type="GeneTree" id="ENSGT01050000244827"/>
<dbReference type="GO" id="GO:0042803">
    <property type="term" value="F:protein homodimerization activity"/>
    <property type="evidence" value="ECO:0007669"/>
    <property type="project" value="Ensembl"/>
</dbReference>
<dbReference type="Gene3D" id="1.10.1410.40">
    <property type="match status" value="1"/>
</dbReference>
<reference evidence="5" key="1">
    <citation type="submission" date="2025-08" db="UniProtKB">
        <authorList>
            <consortium name="Ensembl"/>
        </authorList>
    </citation>
    <scope>IDENTIFICATION</scope>
</reference>
<dbReference type="GO" id="GO:0160004">
    <property type="term" value="F:poly-ADP-D-ribose modification-dependent protein binding"/>
    <property type="evidence" value="ECO:0007669"/>
    <property type="project" value="Ensembl"/>
</dbReference>
<dbReference type="GO" id="GO:0061501">
    <property type="term" value="F:2',3'-cyclic GMP-AMP synthase activity"/>
    <property type="evidence" value="ECO:0007669"/>
    <property type="project" value="Ensembl"/>
</dbReference>
<dbReference type="GO" id="GO:0019934">
    <property type="term" value="P:cGMP-mediated signaling"/>
    <property type="evidence" value="ECO:0007669"/>
    <property type="project" value="Ensembl"/>
</dbReference>
<dbReference type="OMA" id="EKTCCER"/>
<feature type="compositionally biased region" description="Basic and acidic residues" evidence="2">
    <location>
        <begin position="104"/>
        <end position="124"/>
    </location>
</feature>
<dbReference type="InterPro" id="IPR046903">
    <property type="entry name" value="Mab-21-like_nuc_Trfase"/>
</dbReference>
<gene>
    <name evidence="5" type="primary">CGAS</name>
</gene>
<name>A0A8D0HT70_SPHPU</name>
<keyword evidence="6" id="KW-1185">Reference proteome</keyword>
<dbReference type="GO" id="GO:0140896">
    <property type="term" value="P:cGAS/STING signaling pathway"/>
    <property type="evidence" value="ECO:0007669"/>
    <property type="project" value="Ensembl"/>
</dbReference>
<dbReference type="Gene3D" id="3.30.460.90">
    <property type="match status" value="1"/>
</dbReference>
<sequence length="512" mass="57282">MGDLGIGARARGRKGLEPVRRERARQPPAGDRGGSKAERSSDSPSPQRAARKGDGCGQEGREAPGCRETGAVAKRKDAAPKESSSSGQKSKESAPKGKAAPGPKGKEAAPEKKGAGPKGKESTWKGKGAAAREQPDAAIAPEPLGSWKIKVVLDKLSLRQRQRAQAAMRVNQVAATLIQALKKEESFSSLERLGTGSYYENVKTSEPDEFDIMLIVQVPRVELTECDSTGAFYHVKFKRIPQKSSLQKFLDEEERLSSSKMLSTARNIIKEEVKNITEIKVSVVRKKPGSPAITLNIEDPPSVIAVDIVLALEVRSQSWPPSAQDGLQIEHWLGRKVKRDLKFKPIYLVPKHAKEGKQIKADTWRVSFSHIEKEILMNHGSAKTCCESDGVKCCRKECLKIMKYLLQQLKIKHGNRKELDKFSSYHVKTAFLQSCVVCPKDDEWLFTNLSDCFTRFLNYFMDCLKEAQLPHFFIPKFNLFGTDMVDKVSNRFLLQEIEYERDNQFPVFQLHK</sequence>
<dbReference type="PANTHER" id="PTHR10656:SF35">
    <property type="entry name" value="CYCLIC GMP-AMP SYNTHASE"/>
    <property type="match status" value="1"/>
</dbReference>
<dbReference type="AlphaFoldDB" id="A0A8D0HT70"/>
<dbReference type="InterPro" id="IPR046906">
    <property type="entry name" value="Mab-21_HhH/H2TH-like"/>
</dbReference>
<feature type="compositionally biased region" description="Basic and acidic residues" evidence="2">
    <location>
        <begin position="14"/>
        <end position="25"/>
    </location>
</feature>
<evidence type="ECO:0000313" key="5">
    <source>
        <dbReference type="Ensembl" id="ENSSPUP00000023634.1"/>
    </source>
</evidence>
<dbReference type="GO" id="GO:0005886">
    <property type="term" value="C:plasma membrane"/>
    <property type="evidence" value="ECO:0007669"/>
    <property type="project" value="Ensembl"/>
</dbReference>
<dbReference type="GO" id="GO:2000774">
    <property type="term" value="P:positive regulation of cellular senescence"/>
    <property type="evidence" value="ECO:0007669"/>
    <property type="project" value="Ensembl"/>
</dbReference>
<dbReference type="GO" id="GO:0003690">
    <property type="term" value="F:double-stranded DNA binding"/>
    <property type="evidence" value="ECO:0007669"/>
    <property type="project" value="Ensembl"/>
</dbReference>
<dbReference type="GO" id="GO:0008340">
    <property type="term" value="P:determination of adult lifespan"/>
    <property type="evidence" value="ECO:0007669"/>
    <property type="project" value="Ensembl"/>
</dbReference>
<organism evidence="5 6">
    <name type="scientific">Sphenodon punctatus</name>
    <name type="common">Tuatara</name>
    <name type="synonym">Hatteria punctata</name>
    <dbReference type="NCBI Taxonomy" id="8508"/>
    <lineage>
        <taxon>Eukaryota</taxon>
        <taxon>Metazoa</taxon>
        <taxon>Chordata</taxon>
        <taxon>Craniata</taxon>
        <taxon>Vertebrata</taxon>
        <taxon>Euteleostomi</taxon>
        <taxon>Lepidosauria</taxon>
        <taxon>Sphenodontia</taxon>
        <taxon>Sphenodontidae</taxon>
        <taxon>Sphenodon</taxon>
    </lineage>
</organism>
<dbReference type="GO" id="GO:0006281">
    <property type="term" value="P:DNA repair"/>
    <property type="evidence" value="ECO:0007669"/>
    <property type="project" value="Ensembl"/>
</dbReference>
<dbReference type="GO" id="GO:0002637">
    <property type="term" value="P:regulation of immunoglobulin production"/>
    <property type="evidence" value="ECO:0007669"/>
    <property type="project" value="Ensembl"/>
</dbReference>
<dbReference type="GO" id="GO:0160049">
    <property type="term" value="P:negative regulation of cGAS/STING signaling pathway"/>
    <property type="evidence" value="ECO:0007669"/>
    <property type="project" value="Ensembl"/>
</dbReference>
<evidence type="ECO:0000256" key="1">
    <source>
        <dbReference type="ARBA" id="ARBA00008307"/>
    </source>
</evidence>
<dbReference type="SMART" id="SM01265">
    <property type="entry name" value="Mab-21"/>
    <property type="match status" value="1"/>
</dbReference>
<evidence type="ECO:0000259" key="3">
    <source>
        <dbReference type="Pfam" id="PF03281"/>
    </source>
</evidence>
<comment type="similarity">
    <text evidence="1">Belongs to the mab-21 family.</text>
</comment>
<dbReference type="FunFam" id="1.10.1410.40:FF:000007">
    <property type="entry name" value="Cyclic GMP-AMP synthase"/>
    <property type="match status" value="1"/>
</dbReference>
<dbReference type="GO" id="GO:0035861">
    <property type="term" value="C:site of double-strand break"/>
    <property type="evidence" value="ECO:0007669"/>
    <property type="project" value="Ensembl"/>
</dbReference>
<dbReference type="GO" id="GO:0140693">
    <property type="term" value="F:molecular condensate scaffold activity"/>
    <property type="evidence" value="ECO:0007669"/>
    <property type="project" value="Ensembl"/>
</dbReference>
<evidence type="ECO:0000259" key="4">
    <source>
        <dbReference type="Pfam" id="PF20266"/>
    </source>
</evidence>
<dbReference type="GO" id="GO:0002230">
    <property type="term" value="P:positive regulation of defense response to virus by host"/>
    <property type="evidence" value="ECO:0007669"/>
    <property type="project" value="Ensembl"/>
</dbReference>
<dbReference type="GO" id="GO:0019933">
    <property type="term" value="P:cAMP-mediated signaling"/>
    <property type="evidence" value="ECO:0007669"/>
    <property type="project" value="Ensembl"/>
</dbReference>
<proteinExistence type="inferred from homology"/>
<dbReference type="GO" id="GO:0016604">
    <property type="term" value="C:nuclear body"/>
    <property type="evidence" value="ECO:0007669"/>
    <property type="project" value="Ensembl"/>
</dbReference>
<evidence type="ECO:0000256" key="2">
    <source>
        <dbReference type="SAM" id="MobiDB-lite"/>
    </source>
</evidence>
<feature type="domain" description="Mab-21-like nucleotidyltransferase" evidence="3">
    <location>
        <begin position="198"/>
        <end position="377"/>
    </location>
</feature>
<dbReference type="Proteomes" id="UP000694392">
    <property type="component" value="Unplaced"/>
</dbReference>
<protein>
    <submittedName>
        <fullName evidence="5">Cyclic GMP-AMP synthase</fullName>
    </submittedName>
</protein>
<reference evidence="5" key="2">
    <citation type="submission" date="2025-09" db="UniProtKB">
        <authorList>
            <consortium name="Ensembl"/>
        </authorList>
    </citation>
    <scope>IDENTIFICATION</scope>
</reference>
<accession>A0A8D0HT70</accession>
<dbReference type="GO" id="GO:0005829">
    <property type="term" value="C:cytosol"/>
    <property type="evidence" value="ECO:0007669"/>
    <property type="project" value="Ensembl"/>
</dbReference>
<feature type="compositionally biased region" description="Basic and acidic residues" evidence="2">
    <location>
        <begin position="51"/>
        <end position="65"/>
    </location>
</feature>
<dbReference type="Pfam" id="PF03281">
    <property type="entry name" value="Mab-21"/>
    <property type="match status" value="1"/>
</dbReference>
<dbReference type="PANTHER" id="PTHR10656">
    <property type="entry name" value="CELL FATE DETERMINING PROTEIN MAB21-RELATED"/>
    <property type="match status" value="1"/>
</dbReference>
<dbReference type="GO" id="GO:0050863">
    <property type="term" value="P:regulation of T cell activation"/>
    <property type="evidence" value="ECO:0007669"/>
    <property type="project" value="Ensembl"/>
</dbReference>
<dbReference type="GO" id="GO:0005546">
    <property type="term" value="F:phosphatidylinositol-4,5-bisphosphate binding"/>
    <property type="evidence" value="ECO:0007669"/>
    <property type="project" value="Ensembl"/>
</dbReference>
<dbReference type="GO" id="GO:0071360">
    <property type="term" value="P:cellular response to exogenous dsRNA"/>
    <property type="evidence" value="ECO:0007669"/>
    <property type="project" value="Ensembl"/>
</dbReference>
<dbReference type="GO" id="GO:0051607">
    <property type="term" value="P:defense response to virus"/>
    <property type="evidence" value="ECO:0007669"/>
    <property type="project" value="Ensembl"/>
</dbReference>
<dbReference type="GO" id="GO:0038001">
    <property type="term" value="P:paracrine signaling"/>
    <property type="evidence" value="ECO:0007669"/>
    <property type="project" value="Ensembl"/>
</dbReference>